<evidence type="ECO:0000313" key="7">
    <source>
        <dbReference type="Proteomes" id="UP000215027"/>
    </source>
</evidence>
<gene>
    <name evidence="6" type="ORF">CFX0092_A3197</name>
</gene>
<organism evidence="6 7">
    <name type="scientific">Candidatus Promineifilum breve</name>
    <dbReference type="NCBI Taxonomy" id="1806508"/>
    <lineage>
        <taxon>Bacteria</taxon>
        <taxon>Bacillati</taxon>
        <taxon>Chloroflexota</taxon>
        <taxon>Ardenticatenia</taxon>
        <taxon>Candidatus Promineifilales</taxon>
        <taxon>Candidatus Promineifilaceae</taxon>
        <taxon>Candidatus Promineifilum</taxon>
    </lineage>
</organism>
<reference evidence="6" key="1">
    <citation type="submission" date="2016-01" db="EMBL/GenBank/DDBJ databases">
        <authorList>
            <person name="Mcilroy J.S."/>
            <person name="Karst M S."/>
            <person name="Albertsen M."/>
        </authorList>
    </citation>
    <scope>NUCLEOTIDE SEQUENCE</scope>
    <source>
        <strain evidence="6">Cfx-K</strain>
    </source>
</reference>
<sequence length="304" mass="31404">MAVAEQIAALKSQLRDGVSPAMATPLLAGTHTVNTAVVPQLVDFLIDKGVKGLFVGGTTGEGTQLDPDQRQALHEAAVAAAAGRAPVLLHVGAQRTEAAVELARHATGLRPAAIVAMTPTFYGMSDTALACYFQAIADAAPDVPLFLYDIPQFAVNGIGPALLTRLAGDMPSLAGLKSSRVDVQIVRQLIDALPRDRILLAGNESAALGSLALGADGLISGLSTAIPEPFVAMTRAFAEGNIDEARAWQRCINRLLGVLGGLRIGGIKAILQQRGVPVGPPVPTLDASDEPLWPRAAEILGVAG</sequence>
<dbReference type="KEGG" id="pbf:CFX0092_A3197"/>
<evidence type="ECO:0000313" key="6">
    <source>
        <dbReference type="EMBL" id="CUS05075.2"/>
    </source>
</evidence>
<feature type="active site" description="Schiff-base intermediate with substrate" evidence="4">
    <location>
        <position position="177"/>
    </location>
</feature>
<dbReference type="SUPFAM" id="SSF51569">
    <property type="entry name" value="Aldolase"/>
    <property type="match status" value="1"/>
</dbReference>
<protein>
    <submittedName>
        <fullName evidence="6">Uncharacterized lyase YjhH</fullName>
        <ecNumber evidence="6">4.-.-.-</ecNumber>
    </submittedName>
</protein>
<dbReference type="Proteomes" id="UP000215027">
    <property type="component" value="Chromosome I"/>
</dbReference>
<dbReference type="PROSITE" id="PS00665">
    <property type="entry name" value="DHDPS_1"/>
    <property type="match status" value="1"/>
</dbReference>
<keyword evidence="2" id="KW-0704">Schiff base</keyword>
<evidence type="ECO:0000256" key="1">
    <source>
        <dbReference type="ARBA" id="ARBA00023239"/>
    </source>
</evidence>
<dbReference type="PIRSF" id="PIRSF001365">
    <property type="entry name" value="DHDPS"/>
    <property type="match status" value="1"/>
</dbReference>
<accession>A0A160T7K0</accession>
<dbReference type="PRINTS" id="PR00146">
    <property type="entry name" value="DHPICSNTHASE"/>
</dbReference>
<feature type="active site" description="Proton donor/acceptor" evidence="4">
    <location>
        <position position="148"/>
    </location>
</feature>
<evidence type="ECO:0000256" key="4">
    <source>
        <dbReference type="PIRSR" id="PIRSR001365-1"/>
    </source>
</evidence>
<keyword evidence="7" id="KW-1185">Reference proteome</keyword>
<dbReference type="PANTHER" id="PTHR12128">
    <property type="entry name" value="DIHYDRODIPICOLINATE SYNTHASE"/>
    <property type="match status" value="1"/>
</dbReference>
<evidence type="ECO:0000256" key="5">
    <source>
        <dbReference type="PIRSR" id="PIRSR001365-2"/>
    </source>
</evidence>
<dbReference type="InterPro" id="IPR013785">
    <property type="entry name" value="Aldolase_TIM"/>
</dbReference>
<dbReference type="InterPro" id="IPR002220">
    <property type="entry name" value="DapA-like"/>
</dbReference>
<dbReference type="InterPro" id="IPR020624">
    <property type="entry name" value="Schiff_base-form_aldolases_CS"/>
</dbReference>
<name>A0A160T7K0_9CHLR</name>
<keyword evidence="1 3" id="KW-0456">Lyase</keyword>
<feature type="binding site" evidence="5">
    <location>
        <position position="219"/>
    </location>
    <ligand>
        <name>pyruvate</name>
        <dbReference type="ChEBI" id="CHEBI:15361"/>
    </ligand>
</feature>
<dbReference type="EMBL" id="LN890655">
    <property type="protein sequence ID" value="CUS05075.2"/>
    <property type="molecule type" value="Genomic_DNA"/>
</dbReference>
<dbReference type="OrthoDB" id="9782828at2"/>
<comment type="similarity">
    <text evidence="3">Belongs to the DapA family.</text>
</comment>
<dbReference type="Pfam" id="PF00701">
    <property type="entry name" value="DHDPS"/>
    <property type="match status" value="1"/>
</dbReference>
<dbReference type="AlphaFoldDB" id="A0A160T7K0"/>
<proteinExistence type="inferred from homology"/>
<evidence type="ECO:0000256" key="2">
    <source>
        <dbReference type="ARBA" id="ARBA00023270"/>
    </source>
</evidence>
<evidence type="ECO:0000256" key="3">
    <source>
        <dbReference type="PIRNR" id="PIRNR001365"/>
    </source>
</evidence>
<dbReference type="SMART" id="SM01130">
    <property type="entry name" value="DHDPS"/>
    <property type="match status" value="1"/>
</dbReference>
<dbReference type="GO" id="GO:0016829">
    <property type="term" value="F:lyase activity"/>
    <property type="evidence" value="ECO:0007669"/>
    <property type="project" value="UniProtKB-KW"/>
</dbReference>
<feature type="binding site" evidence="5">
    <location>
        <position position="59"/>
    </location>
    <ligand>
        <name>pyruvate</name>
        <dbReference type="ChEBI" id="CHEBI:15361"/>
    </ligand>
</feature>
<dbReference type="EC" id="4.-.-.-" evidence="6"/>
<dbReference type="Gene3D" id="3.20.20.70">
    <property type="entry name" value="Aldolase class I"/>
    <property type="match status" value="1"/>
</dbReference>
<dbReference type="CDD" id="cd00408">
    <property type="entry name" value="DHDPS-like"/>
    <property type="match status" value="1"/>
</dbReference>
<dbReference type="RefSeq" id="WP_157913208.1">
    <property type="nucleotide sequence ID" value="NZ_LN890655.1"/>
</dbReference>